<dbReference type="RefSeq" id="WP_012041308.1">
    <property type="nucleotide sequence ID" value="NZ_JAFCLK010000021.1"/>
</dbReference>
<gene>
    <name evidence="3" type="ORF">JQ619_21845</name>
</gene>
<reference evidence="4" key="1">
    <citation type="journal article" date="2021" name="ISME J.">
        <title>Evolutionary origin and ecological implication of a unique nif island in free-living Bradyrhizobium lineages.</title>
        <authorList>
            <person name="Tao J."/>
        </authorList>
    </citation>
    <scope>NUCLEOTIDE SEQUENCE [LARGE SCALE GENOMIC DNA]</scope>
    <source>
        <strain evidence="4">SZCCT0094</strain>
    </source>
</reference>
<keyword evidence="4" id="KW-1185">Reference proteome</keyword>
<evidence type="ECO:0000313" key="4">
    <source>
        <dbReference type="Proteomes" id="UP001314635"/>
    </source>
</evidence>
<dbReference type="PANTHER" id="PTHR43646">
    <property type="entry name" value="GLYCOSYLTRANSFERASE"/>
    <property type="match status" value="1"/>
</dbReference>
<dbReference type="PANTHER" id="PTHR43646:SF6">
    <property type="entry name" value="PRE-MYCOFACTOCIN GLYCOSYLTRANSFERASE"/>
    <property type="match status" value="1"/>
</dbReference>
<keyword evidence="1" id="KW-0472">Membrane</keyword>
<dbReference type="EMBL" id="JAFCLK010000021">
    <property type="protein sequence ID" value="MBR1138415.1"/>
    <property type="molecule type" value="Genomic_DNA"/>
</dbReference>
<dbReference type="Pfam" id="PF00535">
    <property type="entry name" value="Glycos_transf_2"/>
    <property type="match status" value="1"/>
</dbReference>
<proteinExistence type="predicted"/>
<sequence length="328" mass="37343">MTDPAPRTFGVVAIGRNEGERLKRCLTSINGAARIVYVDSGSTDGSVAWAEQAGIDVVALDMSLPFTAARARNAGMRRLRQLAPEIDLVQFVDGDCELQQDWPAIAITYLVEHPQVCATFGRRRERFPERSIYNLICDREWDTPVGEAKACGGDVMMRVDALEAAGGYRDDLIAGEEPELCVRLRAGGWKIWRLDHDMTLHDAAMHHFSQWWRRQARSGYAFAQGAHLHGRTDERHWVWESRRALLWAILIPSAILAGLLLAGPLALLVLLIYPAQVLRRSRRMSGRWRTRLQLAFFEQLSRFPEAWGQLLFFRNRLLGRHGRLIEYK</sequence>
<evidence type="ECO:0000313" key="3">
    <source>
        <dbReference type="EMBL" id="MBR1138415.1"/>
    </source>
</evidence>
<evidence type="ECO:0000256" key="1">
    <source>
        <dbReference type="SAM" id="Phobius"/>
    </source>
</evidence>
<name>A0ABS5GB78_9BRAD</name>
<dbReference type="Proteomes" id="UP001314635">
    <property type="component" value="Unassembled WGS sequence"/>
</dbReference>
<dbReference type="Gene3D" id="3.90.550.10">
    <property type="entry name" value="Spore Coat Polysaccharide Biosynthesis Protein SpsA, Chain A"/>
    <property type="match status" value="1"/>
</dbReference>
<feature type="domain" description="Glycosyltransferase 2-like" evidence="2">
    <location>
        <begin position="16"/>
        <end position="125"/>
    </location>
</feature>
<dbReference type="SUPFAM" id="SSF53448">
    <property type="entry name" value="Nucleotide-diphospho-sugar transferases"/>
    <property type="match status" value="1"/>
</dbReference>
<keyword evidence="1" id="KW-0812">Transmembrane</keyword>
<protein>
    <submittedName>
        <fullName evidence="3">Glycosyltransferase</fullName>
    </submittedName>
</protein>
<accession>A0ABS5GB78</accession>
<evidence type="ECO:0000259" key="2">
    <source>
        <dbReference type="Pfam" id="PF00535"/>
    </source>
</evidence>
<feature type="transmembrane region" description="Helical" evidence="1">
    <location>
        <begin position="245"/>
        <end position="273"/>
    </location>
</feature>
<keyword evidence="1" id="KW-1133">Transmembrane helix</keyword>
<organism evidence="3 4">
    <name type="scientific">Bradyrhizobium denitrificans</name>
    <dbReference type="NCBI Taxonomy" id="2734912"/>
    <lineage>
        <taxon>Bacteria</taxon>
        <taxon>Pseudomonadati</taxon>
        <taxon>Pseudomonadota</taxon>
        <taxon>Alphaproteobacteria</taxon>
        <taxon>Hyphomicrobiales</taxon>
        <taxon>Nitrobacteraceae</taxon>
        <taxon>Bradyrhizobium</taxon>
    </lineage>
</organism>
<dbReference type="InterPro" id="IPR001173">
    <property type="entry name" value="Glyco_trans_2-like"/>
</dbReference>
<comment type="caution">
    <text evidence="3">The sequence shown here is derived from an EMBL/GenBank/DDBJ whole genome shotgun (WGS) entry which is preliminary data.</text>
</comment>
<dbReference type="InterPro" id="IPR029044">
    <property type="entry name" value="Nucleotide-diphossugar_trans"/>
</dbReference>